<keyword evidence="3" id="KW-0418">Kinase</keyword>
<keyword evidence="4" id="KW-1185">Reference proteome</keyword>
<dbReference type="Proteomes" id="UP001221757">
    <property type="component" value="Unassembled WGS sequence"/>
</dbReference>
<dbReference type="InterPro" id="IPR000719">
    <property type="entry name" value="Prot_kinase_dom"/>
</dbReference>
<dbReference type="InterPro" id="IPR001245">
    <property type="entry name" value="Ser-Thr/Tyr_kinase_cat_dom"/>
</dbReference>
<dbReference type="GO" id="GO:0004674">
    <property type="term" value="F:protein serine/threonine kinase activity"/>
    <property type="evidence" value="ECO:0007669"/>
    <property type="project" value="TreeGrafter"/>
</dbReference>
<dbReference type="PIRSF" id="PIRSF000654">
    <property type="entry name" value="Integrin-linked_kinase"/>
    <property type="match status" value="1"/>
</dbReference>
<proteinExistence type="predicted"/>
<dbReference type="GO" id="GO:0005524">
    <property type="term" value="F:ATP binding"/>
    <property type="evidence" value="ECO:0007669"/>
    <property type="project" value="InterPro"/>
</dbReference>
<keyword evidence="3" id="KW-0808">Transferase</keyword>
<organism evidence="3 4">
    <name type="scientific">Mycena rosella</name>
    <name type="common">Pink bonnet</name>
    <name type="synonym">Agaricus rosellus</name>
    <dbReference type="NCBI Taxonomy" id="1033263"/>
    <lineage>
        <taxon>Eukaryota</taxon>
        <taxon>Fungi</taxon>
        <taxon>Dikarya</taxon>
        <taxon>Basidiomycota</taxon>
        <taxon>Agaricomycotina</taxon>
        <taxon>Agaricomycetes</taxon>
        <taxon>Agaricomycetidae</taxon>
        <taxon>Agaricales</taxon>
        <taxon>Marasmiineae</taxon>
        <taxon>Mycenaceae</taxon>
        <taxon>Mycena</taxon>
    </lineage>
</organism>
<protein>
    <submittedName>
        <fullName evidence="3">Kinase-like domain-containing protein</fullName>
    </submittedName>
</protein>
<accession>A0AAD7G7H6</accession>
<name>A0AAD7G7H6_MYCRO</name>
<dbReference type="Gene3D" id="1.10.510.10">
    <property type="entry name" value="Transferase(Phosphotransferase) domain 1"/>
    <property type="match status" value="1"/>
</dbReference>
<evidence type="ECO:0000313" key="4">
    <source>
        <dbReference type="Proteomes" id="UP001221757"/>
    </source>
</evidence>
<reference evidence="3" key="1">
    <citation type="submission" date="2023-03" db="EMBL/GenBank/DDBJ databases">
        <title>Massive genome expansion in bonnet fungi (Mycena s.s.) driven by repeated elements and novel gene families across ecological guilds.</title>
        <authorList>
            <consortium name="Lawrence Berkeley National Laboratory"/>
            <person name="Harder C.B."/>
            <person name="Miyauchi S."/>
            <person name="Viragh M."/>
            <person name="Kuo A."/>
            <person name="Thoen E."/>
            <person name="Andreopoulos B."/>
            <person name="Lu D."/>
            <person name="Skrede I."/>
            <person name="Drula E."/>
            <person name="Henrissat B."/>
            <person name="Morin E."/>
            <person name="Kohler A."/>
            <person name="Barry K."/>
            <person name="LaButti K."/>
            <person name="Morin E."/>
            <person name="Salamov A."/>
            <person name="Lipzen A."/>
            <person name="Mereny Z."/>
            <person name="Hegedus B."/>
            <person name="Baldrian P."/>
            <person name="Stursova M."/>
            <person name="Weitz H."/>
            <person name="Taylor A."/>
            <person name="Grigoriev I.V."/>
            <person name="Nagy L.G."/>
            <person name="Martin F."/>
            <person name="Kauserud H."/>
        </authorList>
    </citation>
    <scope>NUCLEOTIDE SEQUENCE</scope>
    <source>
        <strain evidence="3">CBHHK067</strain>
    </source>
</reference>
<dbReference type="SUPFAM" id="SSF56112">
    <property type="entry name" value="Protein kinase-like (PK-like)"/>
    <property type="match status" value="1"/>
</dbReference>
<dbReference type="EMBL" id="JARKIE010000224">
    <property type="protein sequence ID" value="KAJ7664262.1"/>
    <property type="molecule type" value="Genomic_DNA"/>
</dbReference>
<feature type="region of interest" description="Disordered" evidence="1">
    <location>
        <begin position="222"/>
        <end position="243"/>
    </location>
</feature>
<dbReference type="InterPro" id="IPR011009">
    <property type="entry name" value="Kinase-like_dom_sf"/>
</dbReference>
<evidence type="ECO:0000259" key="2">
    <source>
        <dbReference type="PROSITE" id="PS50011"/>
    </source>
</evidence>
<evidence type="ECO:0000313" key="3">
    <source>
        <dbReference type="EMBL" id="KAJ7664262.1"/>
    </source>
</evidence>
<dbReference type="PROSITE" id="PS50011">
    <property type="entry name" value="PROTEIN_KINASE_DOM"/>
    <property type="match status" value="1"/>
</dbReference>
<sequence length="341" mass="37745">MLSSMYESLLISIIFVSWAYTLRTLYVMNWERPSDARNLAEHCSKYVLNRGEFSNEETLTSGNAHVVSRGEYRGRTVILKRWHGATVPHESRVLFAKRLVRDLDQWRALDHPNIGPILGVALHISNLPALVVPYYRTVSAVLAGNPETDVLNLMRGVAAGLSYLHAQKPPITHGDLKGSTVFVSPAGTALLSDIGISAIPQPPDWGFHGVDDARWQAPEIMDPKLRPGVDGGEETFERTPDGGFPATRESDVYSFGMLAYEMHARAWPFASAVWAGSVVIRVVTGARPPRPPLAQSPQLTDALWELIQLCWAQDWRRRPHIDLVVASLGVISRVRALEGAC</sequence>
<dbReference type="PANTHER" id="PTHR44329">
    <property type="entry name" value="SERINE/THREONINE-PROTEIN KINASE TNNI3K-RELATED"/>
    <property type="match status" value="1"/>
</dbReference>
<dbReference type="InterPro" id="IPR051681">
    <property type="entry name" value="Ser/Thr_Kinases-Pseudokinases"/>
</dbReference>
<gene>
    <name evidence="3" type="ORF">B0H17DRAFT_1092072</name>
</gene>
<comment type="caution">
    <text evidence="3">The sequence shown here is derived from an EMBL/GenBank/DDBJ whole genome shotgun (WGS) entry which is preliminary data.</text>
</comment>
<feature type="domain" description="Protein kinase" evidence="2">
    <location>
        <begin position="53"/>
        <end position="331"/>
    </location>
</feature>
<evidence type="ECO:0000256" key="1">
    <source>
        <dbReference type="SAM" id="MobiDB-lite"/>
    </source>
</evidence>
<dbReference type="Pfam" id="PF07714">
    <property type="entry name" value="PK_Tyr_Ser-Thr"/>
    <property type="match status" value="1"/>
</dbReference>
<dbReference type="AlphaFoldDB" id="A0AAD7G7H6"/>